<feature type="transmembrane region" description="Helical" evidence="7">
    <location>
        <begin position="174"/>
        <end position="193"/>
    </location>
</feature>
<proteinExistence type="inferred from homology"/>
<keyword evidence="3" id="KW-1003">Cell membrane</keyword>
<comment type="subcellular location">
    <subcellularLocation>
        <location evidence="1">Cell membrane</location>
        <topology evidence="1">Multi-pass membrane protein</topology>
    </subcellularLocation>
</comment>
<feature type="transmembrane region" description="Helical" evidence="7">
    <location>
        <begin position="262"/>
        <end position="280"/>
    </location>
</feature>
<dbReference type="GO" id="GO:0009246">
    <property type="term" value="P:enterobacterial common antigen biosynthetic process"/>
    <property type="evidence" value="ECO:0007669"/>
    <property type="project" value="TreeGrafter"/>
</dbReference>
<dbReference type="Pfam" id="PF01757">
    <property type="entry name" value="Acyl_transf_3"/>
    <property type="match status" value="1"/>
</dbReference>
<feature type="transmembrane region" description="Helical" evidence="7">
    <location>
        <begin position="66"/>
        <end position="83"/>
    </location>
</feature>
<evidence type="ECO:0000256" key="3">
    <source>
        <dbReference type="ARBA" id="ARBA00022475"/>
    </source>
</evidence>
<dbReference type="GO" id="GO:0005886">
    <property type="term" value="C:plasma membrane"/>
    <property type="evidence" value="ECO:0007669"/>
    <property type="project" value="UniProtKB-SubCell"/>
</dbReference>
<comment type="caution">
    <text evidence="9">The sequence shown here is derived from an EMBL/GenBank/DDBJ whole genome shotgun (WGS) entry which is preliminary data.</text>
</comment>
<evidence type="ECO:0000256" key="2">
    <source>
        <dbReference type="ARBA" id="ARBA00007400"/>
    </source>
</evidence>
<dbReference type="OrthoDB" id="9810469at2"/>
<dbReference type="GO" id="GO:0016413">
    <property type="term" value="F:O-acetyltransferase activity"/>
    <property type="evidence" value="ECO:0007669"/>
    <property type="project" value="TreeGrafter"/>
</dbReference>
<feature type="transmembrane region" description="Helical" evidence="7">
    <location>
        <begin position="104"/>
        <end position="123"/>
    </location>
</feature>
<comment type="similarity">
    <text evidence="2">Belongs to the acyltransferase 3 family.</text>
</comment>
<evidence type="ECO:0000313" key="9">
    <source>
        <dbReference type="EMBL" id="TCC86974.1"/>
    </source>
</evidence>
<dbReference type="PANTHER" id="PTHR40074">
    <property type="entry name" value="O-ACETYLTRANSFERASE WECH"/>
    <property type="match status" value="1"/>
</dbReference>
<feature type="transmembrane region" description="Helical" evidence="7">
    <location>
        <begin position="300"/>
        <end position="316"/>
    </location>
</feature>
<evidence type="ECO:0000256" key="4">
    <source>
        <dbReference type="ARBA" id="ARBA00022692"/>
    </source>
</evidence>
<reference evidence="9 10" key="1">
    <citation type="submission" date="2019-02" db="EMBL/GenBank/DDBJ databases">
        <title>Pedobacter sp. RP-1-13 sp. nov., isolated from Arctic soil.</title>
        <authorList>
            <person name="Dahal R.H."/>
        </authorList>
    </citation>
    <scope>NUCLEOTIDE SEQUENCE [LARGE SCALE GENOMIC DNA]</scope>
    <source>
        <strain evidence="9 10">RP-1-13</strain>
    </source>
</reference>
<feature type="transmembrane region" description="Helical" evidence="7">
    <location>
        <begin position="28"/>
        <end position="46"/>
    </location>
</feature>
<evidence type="ECO:0000256" key="5">
    <source>
        <dbReference type="ARBA" id="ARBA00022989"/>
    </source>
</evidence>
<name>A0A4R0MLY2_9SPHI</name>
<keyword evidence="6 7" id="KW-0472">Membrane</keyword>
<evidence type="ECO:0000256" key="6">
    <source>
        <dbReference type="ARBA" id="ARBA00023136"/>
    </source>
</evidence>
<protein>
    <recommendedName>
        <fullName evidence="8">Acyltransferase 3 domain-containing protein</fullName>
    </recommendedName>
</protein>
<dbReference type="PANTHER" id="PTHR40074:SF2">
    <property type="entry name" value="O-ACETYLTRANSFERASE WECH"/>
    <property type="match status" value="1"/>
</dbReference>
<dbReference type="EMBL" id="SJSK01000008">
    <property type="protein sequence ID" value="TCC86974.1"/>
    <property type="molecule type" value="Genomic_DNA"/>
</dbReference>
<keyword evidence="4 7" id="KW-0812">Transmembrane</keyword>
<feature type="transmembrane region" description="Helical" evidence="7">
    <location>
        <begin position="143"/>
        <end position="162"/>
    </location>
</feature>
<sequence>MYLCRLILPLSRMSDFQQKEDTSWLDNLRVVATISVIFLHVAAPFLYKFDKISGFNWWTANVYDSLVRFCVPIFVMITGALLLPKDYELSDYLKKRVTRIILPFIFWISIYLLHVLSTLKNGFKLPFLEMLNIGSTKIAYKTTYHFWYIYMIIGIYLFIPILSKWVKRATEKDIIYFLVLWVIAIIIANPLFLKHIPDFNLKYFSGFVGYVVLGYYLSIRNFEKVKHIRTISFFIFTTGVLLTIFGTYFLSISNGRFTIDLYTYFSPNVVIAAIGLFLFFKHTNLVNPQLKVIRKFTNKHSFGIYFVHILVLYYLSRFGVNGAVFGVVFGIPLTTILCLAISGLIIYLLKKLPFGDKLAG</sequence>
<feature type="domain" description="Acyltransferase 3" evidence="8">
    <location>
        <begin position="23"/>
        <end position="342"/>
    </location>
</feature>
<evidence type="ECO:0000313" key="10">
    <source>
        <dbReference type="Proteomes" id="UP000292884"/>
    </source>
</evidence>
<accession>A0A4R0MLY2</accession>
<keyword evidence="10" id="KW-1185">Reference proteome</keyword>
<evidence type="ECO:0000256" key="7">
    <source>
        <dbReference type="SAM" id="Phobius"/>
    </source>
</evidence>
<organism evidence="9 10">
    <name type="scientific">Pedobacter frigiditerrae</name>
    <dbReference type="NCBI Taxonomy" id="2530452"/>
    <lineage>
        <taxon>Bacteria</taxon>
        <taxon>Pseudomonadati</taxon>
        <taxon>Bacteroidota</taxon>
        <taxon>Sphingobacteriia</taxon>
        <taxon>Sphingobacteriales</taxon>
        <taxon>Sphingobacteriaceae</taxon>
        <taxon>Pedobacter</taxon>
    </lineage>
</organism>
<feature type="transmembrane region" description="Helical" evidence="7">
    <location>
        <begin position="199"/>
        <end position="219"/>
    </location>
</feature>
<dbReference type="Proteomes" id="UP000292884">
    <property type="component" value="Unassembled WGS sequence"/>
</dbReference>
<keyword evidence="5 7" id="KW-1133">Transmembrane helix</keyword>
<dbReference type="InterPro" id="IPR002656">
    <property type="entry name" value="Acyl_transf_3_dom"/>
</dbReference>
<evidence type="ECO:0000259" key="8">
    <source>
        <dbReference type="Pfam" id="PF01757"/>
    </source>
</evidence>
<feature type="transmembrane region" description="Helical" evidence="7">
    <location>
        <begin position="231"/>
        <end position="250"/>
    </location>
</feature>
<feature type="transmembrane region" description="Helical" evidence="7">
    <location>
        <begin position="322"/>
        <end position="349"/>
    </location>
</feature>
<dbReference type="AlphaFoldDB" id="A0A4R0MLY2"/>
<gene>
    <name evidence="9" type="ORF">EZ428_22475</name>
</gene>
<evidence type="ECO:0000256" key="1">
    <source>
        <dbReference type="ARBA" id="ARBA00004651"/>
    </source>
</evidence>